<dbReference type="Gene3D" id="3.90.70.10">
    <property type="entry name" value="Cysteine proteinases"/>
    <property type="match status" value="1"/>
</dbReference>
<keyword evidence="3 11" id="KW-0645">Protease</keyword>
<dbReference type="GO" id="GO:0006508">
    <property type="term" value="P:proteolysis"/>
    <property type="evidence" value="ECO:0007669"/>
    <property type="project" value="UniProtKB-KW"/>
</dbReference>
<dbReference type="InterPro" id="IPR038765">
    <property type="entry name" value="Papain-like_cys_pep_sf"/>
</dbReference>
<evidence type="ECO:0000256" key="2">
    <source>
        <dbReference type="ARBA" id="ARBA00022553"/>
    </source>
</evidence>
<dbReference type="Proteomes" id="UP000594262">
    <property type="component" value="Unplaced"/>
</dbReference>
<dbReference type="PROSITE" id="PS50199">
    <property type="entry name" value="ZF_RANBP2_2"/>
    <property type="match status" value="1"/>
</dbReference>
<dbReference type="InterPro" id="IPR022684">
    <property type="entry name" value="Calpain_cysteine_protease"/>
</dbReference>
<dbReference type="SUPFAM" id="SSF54001">
    <property type="entry name" value="Cysteine proteinases"/>
    <property type="match status" value="1"/>
</dbReference>
<dbReference type="CDD" id="cd00044">
    <property type="entry name" value="CysPc"/>
    <property type="match status" value="1"/>
</dbReference>
<keyword evidence="17" id="KW-1185">Reference proteome</keyword>
<dbReference type="GO" id="GO:0008270">
    <property type="term" value="F:zinc ion binding"/>
    <property type="evidence" value="ECO:0007669"/>
    <property type="project" value="UniProtKB-KW"/>
</dbReference>
<feature type="compositionally biased region" description="Basic and acidic residues" evidence="13">
    <location>
        <begin position="152"/>
        <end position="166"/>
    </location>
</feature>
<evidence type="ECO:0000256" key="9">
    <source>
        <dbReference type="ARBA" id="ARBA00022833"/>
    </source>
</evidence>
<feature type="active site" evidence="10 11">
    <location>
        <position position="454"/>
    </location>
</feature>
<dbReference type="InterPro" id="IPR001876">
    <property type="entry name" value="Znf_RanBP2"/>
</dbReference>
<evidence type="ECO:0000256" key="4">
    <source>
        <dbReference type="ARBA" id="ARBA00022723"/>
    </source>
</evidence>
<dbReference type="RefSeq" id="XP_066912144.1">
    <property type="nucleotide sequence ID" value="XM_067056043.1"/>
</dbReference>
<evidence type="ECO:0000313" key="16">
    <source>
        <dbReference type="EnsemblMetazoa" id="CLYHEMP019014.1"/>
    </source>
</evidence>
<evidence type="ECO:0000313" key="17">
    <source>
        <dbReference type="Proteomes" id="UP000594262"/>
    </source>
</evidence>
<evidence type="ECO:0000256" key="11">
    <source>
        <dbReference type="PROSITE-ProRule" id="PRU00239"/>
    </source>
</evidence>
<keyword evidence="6 12" id="KW-0863">Zinc-finger</keyword>
<dbReference type="AlphaFoldDB" id="A0A7M5X7F2"/>
<dbReference type="OrthoDB" id="424753at2759"/>
<evidence type="ECO:0000256" key="12">
    <source>
        <dbReference type="PROSITE-ProRule" id="PRU00322"/>
    </source>
</evidence>
<reference evidence="16" key="1">
    <citation type="submission" date="2021-01" db="UniProtKB">
        <authorList>
            <consortium name="EnsemblMetazoa"/>
        </authorList>
    </citation>
    <scope>IDENTIFICATION</scope>
</reference>
<keyword evidence="9" id="KW-0862">Zinc</keyword>
<dbReference type="EnsemblMetazoa" id="CLYHEMT019014.1">
    <property type="protein sequence ID" value="CLYHEMP019014.1"/>
    <property type="gene ID" value="CLYHEMG019014"/>
</dbReference>
<dbReference type="GO" id="GO:0005737">
    <property type="term" value="C:cytoplasm"/>
    <property type="evidence" value="ECO:0007669"/>
    <property type="project" value="TreeGrafter"/>
</dbReference>
<evidence type="ECO:0000256" key="10">
    <source>
        <dbReference type="PIRSR" id="PIRSR622684-1"/>
    </source>
</evidence>
<feature type="active site" evidence="10 11">
    <location>
        <position position="268"/>
    </location>
</feature>
<evidence type="ECO:0000259" key="15">
    <source>
        <dbReference type="PROSITE" id="PS50203"/>
    </source>
</evidence>
<dbReference type="PROSITE" id="PS00139">
    <property type="entry name" value="THIOL_PROTEASE_CYS"/>
    <property type="match status" value="1"/>
</dbReference>
<dbReference type="PRINTS" id="PR00704">
    <property type="entry name" value="CALPAIN"/>
</dbReference>
<feature type="region of interest" description="Disordered" evidence="13">
    <location>
        <begin position="68"/>
        <end position="183"/>
    </location>
</feature>
<dbReference type="GeneID" id="136799341"/>
<evidence type="ECO:0000256" key="5">
    <source>
        <dbReference type="ARBA" id="ARBA00022737"/>
    </source>
</evidence>
<keyword evidence="4" id="KW-0479">Metal-binding</keyword>
<dbReference type="Pfam" id="PF00648">
    <property type="entry name" value="Peptidase_C2"/>
    <property type="match status" value="1"/>
</dbReference>
<evidence type="ECO:0000256" key="7">
    <source>
        <dbReference type="ARBA" id="ARBA00022801"/>
    </source>
</evidence>
<keyword evidence="8 11" id="KW-0788">Thiol protease</keyword>
<proteinExistence type="inferred from homology"/>
<dbReference type="PROSITE" id="PS01358">
    <property type="entry name" value="ZF_RANBP2_1"/>
    <property type="match status" value="1"/>
</dbReference>
<dbReference type="PROSITE" id="PS50203">
    <property type="entry name" value="CALPAIN_CAT"/>
    <property type="match status" value="1"/>
</dbReference>
<evidence type="ECO:0000256" key="8">
    <source>
        <dbReference type="ARBA" id="ARBA00022807"/>
    </source>
</evidence>
<feature type="active site" evidence="10 11">
    <location>
        <position position="434"/>
    </location>
</feature>
<feature type="domain" description="RanBP2-type" evidence="14">
    <location>
        <begin position="3"/>
        <end position="32"/>
    </location>
</feature>
<evidence type="ECO:0000259" key="14">
    <source>
        <dbReference type="PROSITE" id="PS50199"/>
    </source>
</evidence>
<feature type="compositionally biased region" description="Basic and acidic residues" evidence="13">
    <location>
        <begin position="68"/>
        <end position="85"/>
    </location>
</feature>
<dbReference type="FunFam" id="3.90.70.10:FF:000010">
    <property type="entry name" value="Calpain 15"/>
    <property type="match status" value="1"/>
</dbReference>
<dbReference type="PANTHER" id="PTHR10183">
    <property type="entry name" value="CALPAIN"/>
    <property type="match status" value="1"/>
</dbReference>
<dbReference type="PANTHER" id="PTHR10183:SF382">
    <property type="entry name" value="CALPAIN-15"/>
    <property type="match status" value="1"/>
</dbReference>
<dbReference type="GO" id="GO:0004198">
    <property type="term" value="F:calcium-dependent cysteine-type endopeptidase activity"/>
    <property type="evidence" value="ECO:0007669"/>
    <property type="project" value="InterPro"/>
</dbReference>
<protein>
    <submittedName>
        <fullName evidence="16">Uncharacterized protein</fullName>
    </submittedName>
</protein>
<keyword evidence="7 11" id="KW-0378">Hydrolase</keyword>
<dbReference type="InterPro" id="IPR000169">
    <property type="entry name" value="Pept_cys_AS"/>
</dbReference>
<evidence type="ECO:0000256" key="6">
    <source>
        <dbReference type="ARBA" id="ARBA00022771"/>
    </source>
</evidence>
<dbReference type="SMART" id="SM00547">
    <property type="entry name" value="ZnF_RBZ"/>
    <property type="match status" value="1"/>
</dbReference>
<evidence type="ECO:0000256" key="1">
    <source>
        <dbReference type="ARBA" id="ARBA00007623"/>
    </source>
</evidence>
<evidence type="ECO:0000256" key="3">
    <source>
        <dbReference type="ARBA" id="ARBA00022670"/>
    </source>
</evidence>
<feature type="compositionally biased region" description="Basic and acidic residues" evidence="13">
    <location>
        <begin position="96"/>
        <end position="106"/>
    </location>
</feature>
<organism evidence="16 17">
    <name type="scientific">Clytia hemisphaerica</name>
    <dbReference type="NCBI Taxonomy" id="252671"/>
    <lineage>
        <taxon>Eukaryota</taxon>
        <taxon>Metazoa</taxon>
        <taxon>Cnidaria</taxon>
        <taxon>Hydrozoa</taxon>
        <taxon>Hydroidolina</taxon>
        <taxon>Leptothecata</taxon>
        <taxon>Obeliida</taxon>
        <taxon>Clytiidae</taxon>
        <taxon>Clytia</taxon>
    </lineage>
</organism>
<feature type="compositionally biased region" description="Polar residues" evidence="13">
    <location>
        <begin position="108"/>
        <end position="122"/>
    </location>
</feature>
<dbReference type="InterPro" id="IPR001300">
    <property type="entry name" value="Peptidase_C2_calpain_cat"/>
</dbReference>
<feature type="domain" description="Calpain catalytic" evidence="15">
    <location>
        <begin position="207"/>
        <end position="510"/>
    </location>
</feature>
<sequence>MNNQGIWVCSRCTLENSVSELFCQVCDNLSPHAAKLGNEPQPTKSDGGGILKFFQDKKEAAVKYLRDARKPKEQKAGIFHQKVEVEGTSDVAGSSKETKENEHPKQEFPTQQKLSDGITNELPTVEGGTGAQPNAELSDVGQVATKHSPNLKGRDIDERDSSRPKENPPQISRQKSRQTKIVRKDQITEAHDRWKDIVRFCEDMKMPFVDDSFPPNNASLSFDGIPQANVKTWLRPKEISIITRTKIKWEVFRNPRPSDIIQGIIGNCWFLSALAVVCEKSELLEQILVTKEICDQGAYQVRICKDGKWTIVLLDDLIPCDGLASPIYSQAARNQLWVPLIEKAVAKSFGCYQALVAGRCIEGLQILTGMPCESIVLQNKPGDLPEDAVDIDLVWVKILTCRNAGYLMGASCGGDITDEDLINHYHDVGLEAQHAYSVLDVQQVNEHRLIRLRNPWGRYSWRGAWSDQSEEWNEELRSRLHPHGSVEGVFWISLPDMINYFDSIDVCKYKPEWTEVTLEGQFASPLLHDGQICVMTVLDPTELDITLFQESNRGSKNESIASLDLMIGVYRAMETTTELKPTSFVIHSNRKLKPSVLCNCFLDPGVYIIIPFAFNHWNSGIECATPPKYVLSIHSSNPVLTEHIAMPKYTFSEALYLMVKKLGKKHEGISGVSCYYMSYRLSGLIVAAENRRADVHLHVGCDCSNSFNVVATRGALKTEDCLPPLTRQVLTILTQLEGAEGYAVSHKLRFRITPKNGFDSFGSHQHPLLTNGLGEVHNPRPL</sequence>
<comment type="similarity">
    <text evidence="1">Belongs to the peptidase C2 family.</text>
</comment>
<keyword evidence="2" id="KW-0597">Phosphoprotein</keyword>
<name>A0A7M5X7F2_9CNID</name>
<keyword evidence="5" id="KW-0677">Repeat</keyword>
<accession>A0A7M5X7F2</accession>
<evidence type="ECO:0000256" key="13">
    <source>
        <dbReference type="SAM" id="MobiDB-lite"/>
    </source>
</evidence>
<dbReference type="SMART" id="SM00230">
    <property type="entry name" value="CysPc"/>
    <property type="match status" value="1"/>
</dbReference>